<evidence type="ECO:0000256" key="2">
    <source>
        <dbReference type="ARBA" id="ARBA00022801"/>
    </source>
</evidence>
<gene>
    <name evidence="4" type="ordered locus">Spea_0381</name>
</gene>
<dbReference type="PANTHER" id="PTHR46470:SF4">
    <property type="entry name" value="5-AMINO-6-(5-PHOSPHO-D-RIBITYLAMINO)URACIL PHOSPHATASE YIGB"/>
    <property type="match status" value="1"/>
</dbReference>
<dbReference type="SFLD" id="SFLDG01129">
    <property type="entry name" value="C1.5:_HAD__Beta-PGM__Phosphata"/>
    <property type="match status" value="1"/>
</dbReference>
<dbReference type="Proteomes" id="UP000002608">
    <property type="component" value="Chromosome"/>
</dbReference>
<dbReference type="EMBL" id="CP000851">
    <property type="protein sequence ID" value="ABV85709.1"/>
    <property type="molecule type" value="Genomic_DNA"/>
</dbReference>
<dbReference type="eggNOG" id="COG1011">
    <property type="taxonomic scope" value="Bacteria"/>
</dbReference>
<protein>
    <submittedName>
        <fullName evidence="4">HAD-superfamily hydrolase, subfamily IA, variant 1</fullName>
    </submittedName>
</protein>
<evidence type="ECO:0000313" key="4">
    <source>
        <dbReference type="EMBL" id="ABV85709.1"/>
    </source>
</evidence>
<accession>A8GZH2</accession>
<dbReference type="GO" id="GO:0016787">
    <property type="term" value="F:hydrolase activity"/>
    <property type="evidence" value="ECO:0007669"/>
    <property type="project" value="UniProtKB-KW"/>
</dbReference>
<dbReference type="RefSeq" id="WP_012153650.1">
    <property type="nucleotide sequence ID" value="NC_009901.1"/>
</dbReference>
<sequence length="238" mass="27122">MKIYIRPQAFEAISFDLDDTLYDNRPIIRRAEAEMQQFLHHAYPKSTKWQFDDWRKLKLSLFRLYPELRHDTSLARLVMLEHGLKKLGYDEKLAKAGANAGLEHFVKHRSHFKVSDEVVELLTQLKQKYRLIGITNGNVDHQGIGLAEVFEFVLHPGQGYKQKPSSDMFALAAKKLDLPLSNILHVGDSGKSDVDGARRAGCQSVWLNPGFSVTEKSSANGQLPHIEIDSLQQLRLFI</sequence>
<dbReference type="InterPro" id="IPR023214">
    <property type="entry name" value="HAD_sf"/>
</dbReference>
<keyword evidence="5" id="KW-1185">Reference proteome</keyword>
<proteinExistence type="predicted"/>
<dbReference type="SUPFAM" id="SSF56784">
    <property type="entry name" value="HAD-like"/>
    <property type="match status" value="1"/>
</dbReference>
<dbReference type="InterPro" id="IPR051400">
    <property type="entry name" value="HAD-like_hydrolase"/>
</dbReference>
<dbReference type="OrthoDB" id="367448at2"/>
<dbReference type="GO" id="GO:0009231">
    <property type="term" value="P:riboflavin biosynthetic process"/>
    <property type="evidence" value="ECO:0007669"/>
    <property type="project" value="TreeGrafter"/>
</dbReference>
<dbReference type="Gene3D" id="3.40.50.1000">
    <property type="entry name" value="HAD superfamily/HAD-like"/>
    <property type="match status" value="1"/>
</dbReference>
<dbReference type="InterPro" id="IPR006439">
    <property type="entry name" value="HAD-SF_hydro_IA"/>
</dbReference>
<comment type="cofactor">
    <cofactor evidence="1">
        <name>Mg(2+)</name>
        <dbReference type="ChEBI" id="CHEBI:18420"/>
    </cofactor>
</comment>
<dbReference type="InterPro" id="IPR036412">
    <property type="entry name" value="HAD-like_sf"/>
</dbReference>
<dbReference type="Gene3D" id="1.20.120.1600">
    <property type="match status" value="1"/>
</dbReference>
<dbReference type="SFLD" id="SFLDS00003">
    <property type="entry name" value="Haloacid_Dehalogenase"/>
    <property type="match status" value="1"/>
</dbReference>
<dbReference type="PANTHER" id="PTHR46470">
    <property type="entry name" value="N-ACYLNEURAMINATE-9-PHOSPHATASE"/>
    <property type="match status" value="1"/>
</dbReference>
<dbReference type="AlphaFoldDB" id="A8GZH2"/>
<keyword evidence="3" id="KW-0460">Magnesium</keyword>
<evidence type="ECO:0000256" key="3">
    <source>
        <dbReference type="ARBA" id="ARBA00022842"/>
    </source>
</evidence>
<keyword evidence="2 4" id="KW-0378">Hydrolase</keyword>
<reference evidence="4 5" key="1">
    <citation type="submission" date="2007-10" db="EMBL/GenBank/DDBJ databases">
        <title>Complete sequence of Shewanella pealeana ATCC 700345.</title>
        <authorList>
            <consortium name="US DOE Joint Genome Institute"/>
            <person name="Copeland A."/>
            <person name="Lucas S."/>
            <person name="Lapidus A."/>
            <person name="Barry K."/>
            <person name="Glavina del Rio T."/>
            <person name="Dalin E."/>
            <person name="Tice H."/>
            <person name="Pitluck S."/>
            <person name="Chertkov O."/>
            <person name="Brettin T."/>
            <person name="Bruce D."/>
            <person name="Detter J.C."/>
            <person name="Han C."/>
            <person name="Schmutz J."/>
            <person name="Larimer F."/>
            <person name="Land M."/>
            <person name="Hauser L."/>
            <person name="Kyrpides N."/>
            <person name="Kim E."/>
            <person name="Zhao J.-S.Z."/>
            <person name="Manno D."/>
            <person name="Hawari J."/>
            <person name="Richardson P."/>
        </authorList>
    </citation>
    <scope>NUCLEOTIDE SEQUENCE [LARGE SCALE GENOMIC DNA]</scope>
    <source>
        <strain evidence="5">ATCC 700345 / ANG-SQ1</strain>
    </source>
</reference>
<dbReference type="NCBIfam" id="TIGR01549">
    <property type="entry name" value="HAD-SF-IA-v1"/>
    <property type="match status" value="1"/>
</dbReference>
<organism evidence="4 5">
    <name type="scientific">Shewanella pealeana (strain ATCC 700345 / ANG-SQ1)</name>
    <dbReference type="NCBI Taxonomy" id="398579"/>
    <lineage>
        <taxon>Bacteria</taxon>
        <taxon>Pseudomonadati</taxon>
        <taxon>Pseudomonadota</taxon>
        <taxon>Gammaproteobacteria</taxon>
        <taxon>Alteromonadales</taxon>
        <taxon>Shewanellaceae</taxon>
        <taxon>Shewanella</taxon>
    </lineage>
</organism>
<evidence type="ECO:0000313" key="5">
    <source>
        <dbReference type="Proteomes" id="UP000002608"/>
    </source>
</evidence>
<name>A8GZH2_SHEPA</name>
<dbReference type="STRING" id="398579.Spea_0381"/>
<dbReference type="HOGENOM" id="CLU_045011_8_2_6"/>
<dbReference type="KEGG" id="spl:Spea_0381"/>
<evidence type="ECO:0000256" key="1">
    <source>
        <dbReference type="ARBA" id="ARBA00001946"/>
    </source>
</evidence>
<dbReference type="Pfam" id="PF00702">
    <property type="entry name" value="Hydrolase"/>
    <property type="match status" value="1"/>
</dbReference>